<feature type="non-terminal residue" evidence="3">
    <location>
        <position position="1"/>
    </location>
</feature>
<evidence type="ECO:0000256" key="2">
    <source>
        <dbReference type="SAM" id="MobiDB-lite"/>
    </source>
</evidence>
<feature type="compositionally biased region" description="Low complexity" evidence="2">
    <location>
        <begin position="497"/>
        <end position="518"/>
    </location>
</feature>
<dbReference type="PANTHER" id="PTHR43214">
    <property type="entry name" value="TWO-COMPONENT RESPONSE REGULATOR"/>
    <property type="match status" value="1"/>
</dbReference>
<feature type="region of interest" description="Disordered" evidence="2">
    <location>
        <begin position="423"/>
        <end position="576"/>
    </location>
</feature>
<reference evidence="3 4" key="1">
    <citation type="submission" date="2024-06" db="EMBL/GenBank/DDBJ databases">
        <authorList>
            <person name="Bataeva Y.V."/>
            <person name="Grigorian L.N."/>
            <person name="Solomentsev V.I."/>
        </authorList>
    </citation>
    <scope>NUCLEOTIDE SEQUENCE [LARGE SCALE GENOMIC DNA]</scope>
    <source>
        <strain evidence="4">SCPM-O-B-12605 (RCAM04882)</strain>
    </source>
</reference>
<feature type="compositionally biased region" description="Basic and acidic residues" evidence="2">
    <location>
        <begin position="456"/>
        <end position="472"/>
    </location>
</feature>
<feature type="compositionally biased region" description="Acidic residues" evidence="2">
    <location>
        <begin position="439"/>
        <end position="455"/>
    </location>
</feature>
<evidence type="ECO:0000313" key="4">
    <source>
        <dbReference type="Proteomes" id="UP001432401"/>
    </source>
</evidence>
<feature type="non-terminal residue" evidence="3">
    <location>
        <position position="576"/>
    </location>
</feature>
<organism evidence="3 4">
    <name type="scientific">Nocardiopsis tropica</name>
    <dbReference type="NCBI Taxonomy" id="109330"/>
    <lineage>
        <taxon>Bacteria</taxon>
        <taxon>Bacillati</taxon>
        <taxon>Actinomycetota</taxon>
        <taxon>Actinomycetes</taxon>
        <taxon>Streptosporangiales</taxon>
        <taxon>Nocardiopsidaceae</taxon>
        <taxon>Nocardiopsis</taxon>
    </lineage>
</organism>
<dbReference type="SUPFAM" id="SSF46894">
    <property type="entry name" value="C-terminal effector domain of the bipartite response regulators"/>
    <property type="match status" value="2"/>
</dbReference>
<dbReference type="InterPro" id="IPR039420">
    <property type="entry name" value="WalR-like"/>
</dbReference>
<dbReference type="Gene3D" id="1.10.10.10">
    <property type="entry name" value="Winged helix-like DNA-binding domain superfamily/Winged helix DNA-binding domain"/>
    <property type="match status" value="3"/>
</dbReference>
<protein>
    <submittedName>
        <fullName evidence="3">Uncharacterized protein</fullName>
    </submittedName>
</protein>
<evidence type="ECO:0000256" key="1">
    <source>
        <dbReference type="ARBA" id="ARBA00023125"/>
    </source>
</evidence>
<sequence>VLVALGAERNDEEILDRPGWKPRGLAIVMGGLTRSLGLQAGDRAGVAAVAVAAGLTNDTDPDTMTSDERQERAVTRIRFLRPEQREVLAHYANGLQPSDIAKRLSSIPDTVSNPTVYIHNLITHFSHRLGVLGREEAGAAARLAELEAPPLPVLTDEQKNQAIDRITTLSDREFEVLVALGAGRTDEQLITRGWKPRGLTNVMGGLTRSLGLQAGDRAGIAELAVAAGLTDDKDPGAMTSDERQERALIRIRFLRPEQREVLAHYANGLKASDIAKRISPNANASSVDGLLTNLSHRLGVSGRGEAMKAAQTTPALAAEVAALRPAPVRAVPTRVVRPRVAPAPELTPEQIAWAVDRINDLLKDSTFQVFVHMGAGLDDIEEIGTRVGLRPHTVTNYISQIVRDLKLNSSKDIVAVAAAAGLAPTTPHPQPQSQSHNDEGDDSSDSEDSDDDLYDADDHPPARRGGGPRDDDPPAPPTGRDHGSATAPSAQPGNGNSGARTTGDSTGRSTGSHDTGSGNRNRQGLPPTDHHRNTAPAPAPTTPPLQDFTALFDSTLNSPPVSQPPHTRETDPVRTD</sequence>
<dbReference type="Proteomes" id="UP001432401">
    <property type="component" value="Unassembled WGS sequence"/>
</dbReference>
<proteinExistence type="predicted"/>
<feature type="compositionally biased region" description="Basic and acidic residues" evidence="2">
    <location>
        <begin position="566"/>
        <end position="576"/>
    </location>
</feature>
<accession>A0ABV2A6A4</accession>
<comment type="caution">
    <text evidence="3">The sequence shown here is derived from an EMBL/GenBank/DDBJ whole genome shotgun (WGS) entry which is preliminary data.</text>
</comment>
<dbReference type="InterPro" id="IPR036388">
    <property type="entry name" value="WH-like_DNA-bd_sf"/>
</dbReference>
<keyword evidence="1" id="KW-0238">DNA-binding</keyword>
<dbReference type="InterPro" id="IPR016032">
    <property type="entry name" value="Sig_transdc_resp-reg_C-effctor"/>
</dbReference>
<keyword evidence="4" id="KW-1185">Reference proteome</keyword>
<evidence type="ECO:0000313" key="3">
    <source>
        <dbReference type="EMBL" id="MES0838471.1"/>
    </source>
</evidence>
<dbReference type="EMBL" id="JBEQNB010000043">
    <property type="protein sequence ID" value="MES0838471.1"/>
    <property type="molecule type" value="Genomic_DNA"/>
</dbReference>
<name>A0ABV2A6A4_9ACTN</name>
<gene>
    <name evidence="3" type="ORF">ABUK86_32230</name>
</gene>